<comment type="caution">
    <text evidence="3">The sequence shown here is derived from an EMBL/GenBank/DDBJ whole genome shotgun (WGS) entry which is preliminary data.</text>
</comment>
<dbReference type="AlphaFoldDB" id="A0A9W9ZV90"/>
<evidence type="ECO:0000259" key="2">
    <source>
        <dbReference type="PROSITE" id="PS50948"/>
    </source>
</evidence>
<keyword evidence="1" id="KW-0732">Signal</keyword>
<reference evidence="3" key="1">
    <citation type="submission" date="2023-01" db="EMBL/GenBank/DDBJ databases">
        <title>Genome assembly of the deep-sea coral Lophelia pertusa.</title>
        <authorList>
            <person name="Herrera S."/>
            <person name="Cordes E."/>
        </authorList>
    </citation>
    <scope>NUCLEOTIDE SEQUENCE</scope>
    <source>
        <strain evidence="3">USNM1676648</strain>
        <tissue evidence="3">Polyp</tissue>
    </source>
</reference>
<dbReference type="OrthoDB" id="5970459at2759"/>
<evidence type="ECO:0000256" key="1">
    <source>
        <dbReference type="SAM" id="SignalP"/>
    </source>
</evidence>
<dbReference type="Pfam" id="PF00024">
    <property type="entry name" value="PAN_1"/>
    <property type="match status" value="1"/>
</dbReference>
<evidence type="ECO:0000313" key="3">
    <source>
        <dbReference type="EMBL" id="KAJ7388367.1"/>
    </source>
</evidence>
<proteinExistence type="predicted"/>
<organism evidence="3 4">
    <name type="scientific">Desmophyllum pertusum</name>
    <dbReference type="NCBI Taxonomy" id="174260"/>
    <lineage>
        <taxon>Eukaryota</taxon>
        <taxon>Metazoa</taxon>
        <taxon>Cnidaria</taxon>
        <taxon>Anthozoa</taxon>
        <taxon>Hexacorallia</taxon>
        <taxon>Scleractinia</taxon>
        <taxon>Caryophylliina</taxon>
        <taxon>Caryophylliidae</taxon>
        <taxon>Desmophyllum</taxon>
    </lineage>
</organism>
<dbReference type="Proteomes" id="UP001163046">
    <property type="component" value="Unassembled WGS sequence"/>
</dbReference>
<keyword evidence="4" id="KW-1185">Reference proteome</keyword>
<protein>
    <recommendedName>
        <fullName evidence="2">Apple domain-containing protein</fullName>
    </recommendedName>
</protein>
<dbReference type="InterPro" id="IPR003609">
    <property type="entry name" value="Pan_app"/>
</dbReference>
<feature type="domain" description="Apple" evidence="2">
    <location>
        <begin position="25"/>
        <end position="102"/>
    </location>
</feature>
<name>A0A9W9ZV90_9CNID</name>
<sequence length="264" mass="30202">MTPKFWLSVTFLMSRIGICEAAGQCNTAEYSIGRMFLKGHTFKTCQVGLPEECYFKCDEEVTCQSYNFVIGQNVCELNNRTKEARPEDFLPDRKRFYMKRLTNRENWQKINTEPVCFGARNNKPGVFNITKSGPIKTMKLIHKSGSIRCNPVDKATYWGCMYPIYGNGKLMTIITNANKESVLPPVGDLEAFKPGIHECGTKKHFYSLDGTNSTSPELVFRDLSNHLFVLRNQELQIWYGQDWSDCSEEGNNGNTCVDVFVWYA</sequence>
<gene>
    <name evidence="3" type="ORF">OS493_038117</name>
</gene>
<feature type="chain" id="PRO_5040967804" description="Apple domain-containing protein" evidence="1">
    <location>
        <begin position="22"/>
        <end position="264"/>
    </location>
</feature>
<dbReference type="SUPFAM" id="SSF57414">
    <property type="entry name" value="Hairpin loop containing domain-like"/>
    <property type="match status" value="1"/>
</dbReference>
<feature type="signal peptide" evidence="1">
    <location>
        <begin position="1"/>
        <end position="21"/>
    </location>
</feature>
<accession>A0A9W9ZV90</accession>
<dbReference type="EMBL" id="MU825481">
    <property type="protein sequence ID" value="KAJ7388367.1"/>
    <property type="molecule type" value="Genomic_DNA"/>
</dbReference>
<evidence type="ECO:0000313" key="4">
    <source>
        <dbReference type="Proteomes" id="UP001163046"/>
    </source>
</evidence>
<dbReference type="PROSITE" id="PS50948">
    <property type="entry name" value="PAN"/>
    <property type="match status" value="1"/>
</dbReference>